<dbReference type="GO" id="GO:0032543">
    <property type="term" value="P:mitochondrial translation"/>
    <property type="evidence" value="ECO:0007669"/>
    <property type="project" value="TreeGrafter"/>
</dbReference>
<gene>
    <name evidence="3" type="ORF">HETSPECPRED_009551</name>
</gene>
<comment type="caution">
    <text evidence="3">The sequence shown here is derived from an EMBL/GenBank/DDBJ whole genome shotgun (WGS) entry which is preliminary data.</text>
</comment>
<dbReference type="EMBL" id="CAJPDS010000008">
    <property type="protein sequence ID" value="CAF9909896.1"/>
    <property type="molecule type" value="Genomic_DNA"/>
</dbReference>
<feature type="region of interest" description="Disordered" evidence="2">
    <location>
        <begin position="1"/>
        <end position="77"/>
    </location>
</feature>
<evidence type="ECO:0000313" key="3">
    <source>
        <dbReference type="EMBL" id="CAF9909896.1"/>
    </source>
</evidence>
<feature type="region of interest" description="Disordered" evidence="2">
    <location>
        <begin position="286"/>
        <end position="319"/>
    </location>
</feature>
<dbReference type="AlphaFoldDB" id="A0A8H3EMG5"/>
<dbReference type="PANTHER" id="PTHR28158:SF1">
    <property type="entry name" value="SMALL RIBOSOMAL SUBUNIT PROTEIN MS45"/>
    <property type="match status" value="1"/>
</dbReference>
<evidence type="ECO:0000256" key="2">
    <source>
        <dbReference type="SAM" id="MobiDB-lite"/>
    </source>
</evidence>
<dbReference type="OrthoDB" id="10052321at2759"/>
<evidence type="ECO:0000313" key="4">
    <source>
        <dbReference type="Proteomes" id="UP000664521"/>
    </source>
</evidence>
<dbReference type="GO" id="GO:0005763">
    <property type="term" value="C:mitochondrial small ribosomal subunit"/>
    <property type="evidence" value="ECO:0007669"/>
    <property type="project" value="TreeGrafter"/>
</dbReference>
<feature type="compositionally biased region" description="Basic residues" evidence="2">
    <location>
        <begin position="310"/>
        <end position="319"/>
    </location>
</feature>
<keyword evidence="1" id="KW-0175">Coiled coil</keyword>
<dbReference type="Pfam" id="PF12298">
    <property type="entry name" value="Bot1p"/>
    <property type="match status" value="1"/>
</dbReference>
<evidence type="ECO:0000256" key="1">
    <source>
        <dbReference type="SAM" id="Coils"/>
    </source>
</evidence>
<dbReference type="Proteomes" id="UP000664521">
    <property type="component" value="Unassembled WGS sequence"/>
</dbReference>
<proteinExistence type="predicted"/>
<keyword evidence="4" id="KW-1185">Reference proteome</keyword>
<accession>A0A8H3EMG5</accession>
<reference evidence="3" key="1">
    <citation type="submission" date="2021-03" db="EMBL/GenBank/DDBJ databases">
        <authorList>
            <person name="Tagirdzhanova G."/>
        </authorList>
    </citation>
    <scope>NUCLEOTIDE SEQUENCE</scope>
</reference>
<protein>
    <submittedName>
        <fullName evidence="3">Uncharacterized protein</fullName>
    </submittedName>
</protein>
<name>A0A8H3EMG5_9LECA</name>
<dbReference type="InterPro" id="IPR021036">
    <property type="entry name" value="Ribosomal_mS45"/>
</dbReference>
<dbReference type="PANTHER" id="PTHR28158">
    <property type="entry name" value="37S RIBOSOMAL PROTEIN S35, MITOCHONDRIAL"/>
    <property type="match status" value="1"/>
</dbReference>
<sequence length="319" mass="36763">MFTWLSGPGAAFRQPLPGSTNYLSAYDPAGRLIRATQKTRPKGPESEDDIEIDTETPSPEKNTQGEKPIPKETLDDLMPFPMNRQFRSEPVLSEELKDEIFRQWKEEGKTVRRISADMQVEMRRVGAVLRLKSVEEEWKNQGKPLATPYARSILSMLPVTRYAPQVPITAHESINDLPVHTSTLRQVFHPVSESRRFTRTDAGRVFDPTLLPADERIPHPELIDAYRDIGKSPEDRAVAQQQREKKEADIKEAKRRIWAEEEERRVTKVETERWEFRFRDVSVEDAGRDGRGRNGVGARYGMPHEDRKKGIVKIPRRVE</sequence>
<dbReference type="GO" id="GO:0003735">
    <property type="term" value="F:structural constituent of ribosome"/>
    <property type="evidence" value="ECO:0007669"/>
    <property type="project" value="TreeGrafter"/>
</dbReference>
<organism evidence="3 4">
    <name type="scientific">Heterodermia speciosa</name>
    <dbReference type="NCBI Taxonomy" id="116794"/>
    <lineage>
        <taxon>Eukaryota</taxon>
        <taxon>Fungi</taxon>
        <taxon>Dikarya</taxon>
        <taxon>Ascomycota</taxon>
        <taxon>Pezizomycotina</taxon>
        <taxon>Lecanoromycetes</taxon>
        <taxon>OSLEUM clade</taxon>
        <taxon>Lecanoromycetidae</taxon>
        <taxon>Caliciales</taxon>
        <taxon>Physciaceae</taxon>
        <taxon>Heterodermia</taxon>
    </lineage>
</organism>
<feature type="coiled-coil region" evidence="1">
    <location>
        <begin position="236"/>
        <end position="263"/>
    </location>
</feature>